<evidence type="ECO:0000313" key="2">
    <source>
        <dbReference type="Proteomes" id="UP001500124"/>
    </source>
</evidence>
<gene>
    <name evidence="1" type="ORF">GCM10023336_01320</name>
</gene>
<name>A0ABP9JSZ6_9ACTN</name>
<reference evidence="2" key="1">
    <citation type="journal article" date="2019" name="Int. J. Syst. Evol. Microbiol.">
        <title>The Global Catalogue of Microorganisms (GCM) 10K type strain sequencing project: providing services to taxonomists for standard genome sequencing and annotation.</title>
        <authorList>
            <consortium name="The Broad Institute Genomics Platform"/>
            <consortium name="The Broad Institute Genome Sequencing Center for Infectious Disease"/>
            <person name="Wu L."/>
            <person name="Ma J."/>
        </authorList>
    </citation>
    <scope>NUCLEOTIDE SEQUENCE [LARGE SCALE GENOMIC DNA]</scope>
    <source>
        <strain evidence="2">JCM 18410</strain>
    </source>
</reference>
<dbReference type="RefSeq" id="WP_345666531.1">
    <property type="nucleotide sequence ID" value="NZ_BAABKC010000002.1"/>
</dbReference>
<sequence>MGSLYPFNPITVVYNSAAGAVYVYLDGGTSCGKSGGRIDRIVGTTVTGQAAVCGASKATGNPARKLTVLKNFNRVFAAQQNAIGTSGGIGVVDGSTLLPQAPLGTPRQFAALAVNNTTGKVYAVDPAGTVAVFRTGSA</sequence>
<proteinExistence type="predicted"/>
<evidence type="ECO:0000313" key="1">
    <source>
        <dbReference type="EMBL" id="GAA5041327.1"/>
    </source>
</evidence>
<comment type="caution">
    <text evidence="1">The sequence shown here is derived from an EMBL/GenBank/DDBJ whole genome shotgun (WGS) entry which is preliminary data.</text>
</comment>
<keyword evidence="2" id="KW-1185">Reference proteome</keyword>
<protein>
    <submittedName>
        <fullName evidence="1">Uncharacterized protein</fullName>
    </submittedName>
</protein>
<accession>A0ABP9JSZ6</accession>
<organism evidence="1 2">
    <name type="scientific">Streptomyces similanensis</name>
    <dbReference type="NCBI Taxonomy" id="1274988"/>
    <lineage>
        <taxon>Bacteria</taxon>
        <taxon>Bacillati</taxon>
        <taxon>Actinomycetota</taxon>
        <taxon>Actinomycetes</taxon>
        <taxon>Kitasatosporales</taxon>
        <taxon>Streptomycetaceae</taxon>
        <taxon>Streptomyces</taxon>
    </lineage>
</organism>
<dbReference type="Proteomes" id="UP001500124">
    <property type="component" value="Unassembled WGS sequence"/>
</dbReference>
<dbReference type="EMBL" id="BAABKC010000002">
    <property type="protein sequence ID" value="GAA5041327.1"/>
    <property type="molecule type" value="Genomic_DNA"/>
</dbReference>